<accession>Q8TL98</accession>
<organism evidence="1 2">
    <name type="scientific">Methanosarcina acetivorans (strain ATCC 35395 / DSM 2834 / JCM 12185 / C2A)</name>
    <dbReference type="NCBI Taxonomy" id="188937"/>
    <lineage>
        <taxon>Archaea</taxon>
        <taxon>Methanobacteriati</taxon>
        <taxon>Methanobacteriota</taxon>
        <taxon>Stenosarchaea group</taxon>
        <taxon>Methanomicrobia</taxon>
        <taxon>Methanosarcinales</taxon>
        <taxon>Methanosarcinaceae</taxon>
        <taxon>Methanosarcina</taxon>
    </lineage>
</organism>
<sequence>MKIRIGVENSIFIGNPYFQVMNFFYLSPDKAGTFILTGSYAFDLEYEFRFNLPYADFWLFAILYGQSFFNPFQEPSYVVS</sequence>
<name>Q8TL98_METAC</name>
<gene>
    <name evidence="1" type="ordered locus">MA_3141</name>
</gene>
<dbReference type="AlphaFoldDB" id="Q8TL98"/>
<dbReference type="InParanoid" id="Q8TL98"/>
<dbReference type="HOGENOM" id="CLU_2581371_0_0_2"/>
<evidence type="ECO:0000313" key="1">
    <source>
        <dbReference type="EMBL" id="AAM06514.1"/>
    </source>
</evidence>
<dbReference type="EnsemblBacteria" id="AAM06514">
    <property type="protein sequence ID" value="AAM06514"/>
    <property type="gene ID" value="MA_3141"/>
</dbReference>
<dbReference type="EMBL" id="AE010299">
    <property type="protein sequence ID" value="AAM06514.1"/>
    <property type="molecule type" value="Genomic_DNA"/>
</dbReference>
<evidence type="ECO:0000313" key="2">
    <source>
        <dbReference type="Proteomes" id="UP000002487"/>
    </source>
</evidence>
<dbReference type="Proteomes" id="UP000002487">
    <property type="component" value="Chromosome"/>
</dbReference>
<dbReference type="KEGG" id="mac:MA_3141"/>
<keyword evidence="2" id="KW-1185">Reference proteome</keyword>
<proteinExistence type="predicted"/>
<protein>
    <submittedName>
        <fullName evidence="1">Uncharacterized protein</fullName>
    </submittedName>
</protein>
<reference evidence="1 2" key="1">
    <citation type="journal article" date="2002" name="Genome Res.">
        <title>The genome of Methanosarcina acetivorans reveals extensive metabolic and physiological diversity.</title>
        <authorList>
            <person name="Galagan J.E."/>
            <person name="Nusbaum C."/>
            <person name="Roy A."/>
            <person name="Endrizzi M.G."/>
            <person name="Macdonald P."/>
            <person name="FitzHugh W."/>
            <person name="Calvo S."/>
            <person name="Engels R."/>
            <person name="Smirnov S."/>
            <person name="Atnoor D."/>
            <person name="Brown A."/>
            <person name="Allen N."/>
            <person name="Naylor J."/>
            <person name="Stange-Thomann N."/>
            <person name="DeArellano K."/>
            <person name="Johnson R."/>
            <person name="Linton L."/>
            <person name="McEwan P."/>
            <person name="McKernan K."/>
            <person name="Talamas J."/>
            <person name="Tirrell A."/>
            <person name="Ye W."/>
            <person name="Zimmer A."/>
            <person name="Barber R.D."/>
            <person name="Cann I."/>
            <person name="Graham D.E."/>
            <person name="Grahame D.A."/>
            <person name="Guss A."/>
            <person name="Hedderich R."/>
            <person name="Ingram-Smith C."/>
            <person name="Kuettner C.H."/>
            <person name="Krzycki J.A."/>
            <person name="Leigh J.A."/>
            <person name="Li W."/>
            <person name="Liu J."/>
            <person name="Mukhopadhyay B."/>
            <person name="Reeve J.N."/>
            <person name="Smith K."/>
            <person name="Springer T.A."/>
            <person name="Umayam L.A."/>
            <person name="White O."/>
            <person name="White R.H."/>
            <person name="de Macario E.C."/>
            <person name="Ferry J.G."/>
            <person name="Jarrell K.F."/>
            <person name="Jing H."/>
            <person name="Macario A.J.L."/>
            <person name="Paulsen I."/>
            <person name="Pritchett M."/>
            <person name="Sowers K.R."/>
            <person name="Swanson R.V."/>
            <person name="Zinder S.H."/>
            <person name="Lander E."/>
            <person name="Metcalf W.W."/>
            <person name="Birren B."/>
        </authorList>
    </citation>
    <scope>NUCLEOTIDE SEQUENCE [LARGE SCALE GENOMIC DNA]</scope>
    <source>
        <strain evidence="2">ATCC 35395 / DSM 2834 / JCM 12185 / C2A</strain>
    </source>
</reference>